<evidence type="ECO:0000256" key="1">
    <source>
        <dbReference type="SAM" id="MobiDB-lite"/>
    </source>
</evidence>
<dbReference type="Proteomes" id="UP000010448">
    <property type="component" value="Unassembled WGS sequence"/>
</dbReference>
<sequence>MENAAQRRAAGVRIGAGSVPVKDRYRQQGDAKSMVSCRGETSKNAAGVSARRRVEKEKIGYPEFLVDKMPKM</sequence>
<dbReference type="EMBL" id="AMWJ02000002">
    <property type="protein sequence ID" value="NNJ17826.1"/>
    <property type="molecule type" value="Genomic_DNA"/>
</dbReference>
<name>A0A7K4EJF7_9PSED</name>
<organism evidence="2 3">
    <name type="scientific">Pseudomonas bharatica CSV86</name>
    <dbReference type="NCBI Taxonomy" id="1005395"/>
    <lineage>
        <taxon>Bacteria</taxon>
        <taxon>Pseudomonadati</taxon>
        <taxon>Pseudomonadota</taxon>
        <taxon>Gammaproteobacteria</taxon>
        <taxon>Pseudomonadales</taxon>
        <taxon>Pseudomonadaceae</taxon>
        <taxon>Pseudomonas</taxon>
        <taxon>Pseudomonas bharatica</taxon>
    </lineage>
</organism>
<feature type="region of interest" description="Disordered" evidence="1">
    <location>
        <begin position="25"/>
        <end position="51"/>
    </location>
</feature>
<evidence type="ECO:0000313" key="3">
    <source>
        <dbReference type="Proteomes" id="UP000010448"/>
    </source>
</evidence>
<dbReference type="AlphaFoldDB" id="A0A7K4EJF7"/>
<gene>
    <name evidence="2" type="ORF">CSV86_022915</name>
</gene>
<reference evidence="2 3" key="1">
    <citation type="journal article" date="2013" name="Genome Announc.">
        <title>Genome Sequence of Naphthalene-Degrading Soil Bacterium Pseudomonas putida CSV86.</title>
        <authorList>
            <person name="Phale P.S."/>
            <person name="Paliwal V."/>
            <person name="Raju S.C."/>
            <person name="Modak A."/>
            <person name="Purohit H.J."/>
        </authorList>
    </citation>
    <scope>NUCLEOTIDE SEQUENCE [LARGE SCALE GENOMIC DNA]</scope>
    <source>
        <strain evidence="2 3">CSV86</strain>
    </source>
</reference>
<proteinExistence type="predicted"/>
<evidence type="ECO:0000313" key="2">
    <source>
        <dbReference type="EMBL" id="NNJ17826.1"/>
    </source>
</evidence>
<protein>
    <submittedName>
        <fullName evidence="2">Uncharacterized protein</fullName>
    </submittedName>
</protein>
<keyword evidence="3" id="KW-1185">Reference proteome</keyword>
<comment type="caution">
    <text evidence="2">The sequence shown here is derived from an EMBL/GenBank/DDBJ whole genome shotgun (WGS) entry which is preliminary data.</text>
</comment>
<dbReference type="RefSeq" id="WP_170395007.1">
    <property type="nucleotide sequence ID" value="NZ_AMWJ02000002.1"/>
</dbReference>
<accession>A0A7K4EJF7</accession>